<keyword evidence="3" id="KW-1185">Reference proteome</keyword>
<name>A0ABR4CFV1_9HELO</name>
<evidence type="ECO:0000313" key="2">
    <source>
        <dbReference type="EMBL" id="KAL2068044.1"/>
    </source>
</evidence>
<reference evidence="2 3" key="1">
    <citation type="journal article" date="2024" name="Commun. Biol.">
        <title>Comparative genomic analysis of thermophilic fungi reveals convergent evolutionary adaptations and gene losses.</title>
        <authorList>
            <person name="Steindorff A.S."/>
            <person name="Aguilar-Pontes M.V."/>
            <person name="Robinson A.J."/>
            <person name="Andreopoulos B."/>
            <person name="LaButti K."/>
            <person name="Kuo A."/>
            <person name="Mondo S."/>
            <person name="Riley R."/>
            <person name="Otillar R."/>
            <person name="Haridas S."/>
            <person name="Lipzen A."/>
            <person name="Grimwood J."/>
            <person name="Schmutz J."/>
            <person name="Clum A."/>
            <person name="Reid I.D."/>
            <person name="Moisan M.C."/>
            <person name="Butler G."/>
            <person name="Nguyen T.T.M."/>
            <person name="Dewar K."/>
            <person name="Conant G."/>
            <person name="Drula E."/>
            <person name="Henrissat B."/>
            <person name="Hansel C."/>
            <person name="Singer S."/>
            <person name="Hutchinson M.I."/>
            <person name="de Vries R.P."/>
            <person name="Natvig D.O."/>
            <person name="Powell A.J."/>
            <person name="Tsang A."/>
            <person name="Grigoriev I.V."/>
        </authorList>
    </citation>
    <scope>NUCLEOTIDE SEQUENCE [LARGE SCALE GENOMIC DNA]</scope>
    <source>
        <strain evidence="2 3">CBS 494.80</strain>
    </source>
</reference>
<protein>
    <recommendedName>
        <fullName evidence="4">F-box domain-containing protein</fullName>
    </recommendedName>
</protein>
<evidence type="ECO:0008006" key="4">
    <source>
        <dbReference type="Google" id="ProtNLM"/>
    </source>
</evidence>
<evidence type="ECO:0000256" key="1">
    <source>
        <dbReference type="SAM" id="MobiDB-lite"/>
    </source>
</evidence>
<comment type="caution">
    <text evidence="2">The sequence shown here is derived from an EMBL/GenBank/DDBJ whole genome shotgun (WGS) entry which is preliminary data.</text>
</comment>
<sequence>MAWNYDYEIRRKSTRRHRSSRQVEYEPKHSSHAPTSYRNRYRDLPYPTHYPDTTYRTNITNVPNDIKLSVFDYLDPVDSACLGLSSRHLYPSHKYKHRHVGLYEQADGNVPLCFRLRDWAPEDLMLDPRSGKYVSRERYERGDGRSARKRHFWDGKLRRVGKVVDLRRREEKLRRVERVHDLRANFTSRWR</sequence>
<dbReference type="Proteomes" id="UP001595075">
    <property type="component" value="Unassembled WGS sequence"/>
</dbReference>
<dbReference type="EMBL" id="JAZHXI010000009">
    <property type="protein sequence ID" value="KAL2068044.1"/>
    <property type="molecule type" value="Genomic_DNA"/>
</dbReference>
<organism evidence="2 3">
    <name type="scientific">Oculimacula yallundae</name>
    <dbReference type="NCBI Taxonomy" id="86028"/>
    <lineage>
        <taxon>Eukaryota</taxon>
        <taxon>Fungi</taxon>
        <taxon>Dikarya</taxon>
        <taxon>Ascomycota</taxon>
        <taxon>Pezizomycotina</taxon>
        <taxon>Leotiomycetes</taxon>
        <taxon>Helotiales</taxon>
        <taxon>Ploettnerulaceae</taxon>
        <taxon>Oculimacula</taxon>
    </lineage>
</organism>
<gene>
    <name evidence="2" type="ORF">VTL71DRAFT_16142</name>
</gene>
<evidence type="ECO:0000313" key="3">
    <source>
        <dbReference type="Proteomes" id="UP001595075"/>
    </source>
</evidence>
<accession>A0ABR4CFV1</accession>
<proteinExistence type="predicted"/>
<feature type="region of interest" description="Disordered" evidence="1">
    <location>
        <begin position="14"/>
        <end position="43"/>
    </location>
</feature>